<dbReference type="GO" id="GO:0016301">
    <property type="term" value="F:kinase activity"/>
    <property type="evidence" value="ECO:0007669"/>
    <property type="project" value="UniProtKB-KW"/>
</dbReference>
<evidence type="ECO:0000313" key="8">
    <source>
        <dbReference type="Proteomes" id="UP000298484"/>
    </source>
</evidence>
<dbReference type="GO" id="GO:0005975">
    <property type="term" value="P:carbohydrate metabolic process"/>
    <property type="evidence" value="ECO:0007669"/>
    <property type="project" value="InterPro"/>
</dbReference>
<dbReference type="OrthoDB" id="9805576at2"/>
<dbReference type="Pfam" id="PF02782">
    <property type="entry name" value="FGGY_C"/>
    <property type="match status" value="1"/>
</dbReference>
<evidence type="ECO:0000256" key="4">
    <source>
        <dbReference type="RuleBase" id="RU003733"/>
    </source>
</evidence>
<proteinExistence type="inferred from homology"/>
<accession>A0A4Y9A9R6</accession>
<evidence type="ECO:0000259" key="6">
    <source>
        <dbReference type="Pfam" id="PF02782"/>
    </source>
</evidence>
<dbReference type="PANTHER" id="PTHR43095">
    <property type="entry name" value="SUGAR KINASE"/>
    <property type="match status" value="1"/>
</dbReference>
<comment type="caution">
    <text evidence="7">The sequence shown here is derived from an EMBL/GenBank/DDBJ whole genome shotgun (WGS) entry which is preliminary data.</text>
</comment>
<feature type="domain" description="Carbohydrate kinase FGGY N-terminal" evidence="5">
    <location>
        <begin position="1"/>
        <end position="65"/>
    </location>
</feature>
<evidence type="ECO:0000313" key="7">
    <source>
        <dbReference type="EMBL" id="TFJ92215.1"/>
    </source>
</evidence>
<protein>
    <recommendedName>
        <fullName evidence="9">Gluconate kinase</fullName>
    </recommendedName>
</protein>
<organism evidence="7 8">
    <name type="scientific">Lentibacillus salicampi</name>
    <dbReference type="NCBI Taxonomy" id="175306"/>
    <lineage>
        <taxon>Bacteria</taxon>
        <taxon>Bacillati</taxon>
        <taxon>Bacillota</taxon>
        <taxon>Bacilli</taxon>
        <taxon>Bacillales</taxon>
        <taxon>Bacillaceae</taxon>
        <taxon>Lentibacillus</taxon>
    </lineage>
</organism>
<evidence type="ECO:0008006" key="9">
    <source>
        <dbReference type="Google" id="ProtNLM"/>
    </source>
</evidence>
<keyword evidence="8" id="KW-1185">Reference proteome</keyword>
<dbReference type="PROSITE" id="PS00445">
    <property type="entry name" value="FGGY_KINASES_2"/>
    <property type="match status" value="1"/>
</dbReference>
<dbReference type="InterPro" id="IPR050406">
    <property type="entry name" value="FGGY_Carb_Kinase"/>
</dbReference>
<name>A0A4Y9A9R6_9BACI</name>
<feature type="domain" description="Carbohydrate kinase FGGY C-terminal" evidence="6">
    <location>
        <begin position="74"/>
        <end position="269"/>
    </location>
</feature>
<dbReference type="InterPro" id="IPR018484">
    <property type="entry name" value="FGGY_N"/>
</dbReference>
<dbReference type="Pfam" id="PF00370">
    <property type="entry name" value="FGGY_N"/>
    <property type="match status" value="1"/>
</dbReference>
<keyword evidence="2 4" id="KW-0808">Transferase</keyword>
<evidence type="ECO:0000259" key="5">
    <source>
        <dbReference type="Pfam" id="PF00370"/>
    </source>
</evidence>
<dbReference type="EMBL" id="SRHY01000027">
    <property type="protein sequence ID" value="TFJ92215.1"/>
    <property type="molecule type" value="Genomic_DNA"/>
</dbReference>
<comment type="similarity">
    <text evidence="1 4">Belongs to the FGGY kinase family.</text>
</comment>
<dbReference type="Proteomes" id="UP000298484">
    <property type="component" value="Unassembled WGS sequence"/>
</dbReference>
<reference evidence="7 8" key="1">
    <citation type="submission" date="2019-03" db="EMBL/GenBank/DDBJ databases">
        <title>Genome sequence of Lentibacillus salicampi ATCC BAA-719.</title>
        <authorList>
            <person name="Maclea K.S."/>
            <person name="Simoes Junior M."/>
        </authorList>
    </citation>
    <scope>NUCLEOTIDE SEQUENCE [LARGE SCALE GENOMIC DNA]</scope>
    <source>
        <strain evidence="7 8">ATCC BAA-719</strain>
    </source>
</reference>
<evidence type="ECO:0000256" key="3">
    <source>
        <dbReference type="ARBA" id="ARBA00022777"/>
    </source>
</evidence>
<dbReference type="Gene3D" id="3.30.420.40">
    <property type="match status" value="2"/>
</dbReference>
<gene>
    <name evidence="7" type="ORF">E4U82_13655</name>
</gene>
<dbReference type="SUPFAM" id="SSF53067">
    <property type="entry name" value="Actin-like ATPase domain"/>
    <property type="match status" value="2"/>
</dbReference>
<evidence type="ECO:0000256" key="2">
    <source>
        <dbReference type="ARBA" id="ARBA00022679"/>
    </source>
</evidence>
<dbReference type="InterPro" id="IPR043129">
    <property type="entry name" value="ATPase_NBD"/>
</dbReference>
<dbReference type="PANTHER" id="PTHR43095:SF2">
    <property type="entry name" value="GLUCONOKINASE"/>
    <property type="match status" value="1"/>
</dbReference>
<keyword evidence="3 4" id="KW-0418">Kinase</keyword>
<dbReference type="CDD" id="cd07770">
    <property type="entry name" value="ASKHA_NBD_FGGY_GntK"/>
    <property type="match status" value="1"/>
</dbReference>
<evidence type="ECO:0000256" key="1">
    <source>
        <dbReference type="ARBA" id="ARBA00009156"/>
    </source>
</evidence>
<dbReference type="AlphaFoldDB" id="A0A4Y9A9R6"/>
<sequence>MNLSTFEWDQDALKAAHITKEKLSRLVPTTKVLSGCNEELAQKMGILENTPFVVGASDGVLSNLGVGVIHEGDMAITIGTSGAIRTVAPEPRTDTKERIFCYALTENHWVIGGPVNNGGMVLRWTRDELAESEVKTSNRLGINPYDALTDIANRVDPGANGLLFHPYLAGERAPFWNDNVRGSFIGLTLNHKKEHMIRAALEGVIFNLYMVFSAIQDVMGVPVTSIQATGGFSRSKVWRQMLADIFGHAVTVPESYESSCLGACLLGLYGQGKIDSFDTAKDLMGATYQHVPEPEHQALYNELIPIFSSIASNLEHEYEKLAVFQKRNDHERHSS</sequence>
<dbReference type="GO" id="GO:0016773">
    <property type="term" value="F:phosphotransferase activity, alcohol group as acceptor"/>
    <property type="evidence" value="ECO:0007669"/>
    <property type="project" value="InterPro"/>
</dbReference>
<dbReference type="InterPro" id="IPR018485">
    <property type="entry name" value="FGGY_C"/>
</dbReference>
<dbReference type="InterPro" id="IPR018483">
    <property type="entry name" value="Carb_kinase_FGGY_CS"/>
</dbReference>